<dbReference type="InterPro" id="IPR050807">
    <property type="entry name" value="TransReg_Diox_bact_type"/>
</dbReference>
<dbReference type="Proteomes" id="UP000193570">
    <property type="component" value="Unassembled WGS sequence"/>
</dbReference>
<reference evidence="3 4" key="1">
    <citation type="submission" date="2017-03" db="EMBL/GenBank/DDBJ databases">
        <authorList>
            <person name="Afonso C.L."/>
            <person name="Miller P.J."/>
            <person name="Scott M.A."/>
            <person name="Spackman E."/>
            <person name="Goraichik I."/>
            <person name="Dimitrov K.M."/>
            <person name="Suarez D.L."/>
            <person name="Swayne D.E."/>
        </authorList>
    </citation>
    <scope>NUCLEOTIDE SEQUENCE [LARGE SCALE GENOMIC DNA]</scope>
    <source>
        <strain evidence="3 4">CECT 8625</strain>
    </source>
</reference>
<dbReference type="EMBL" id="FWFK01000002">
    <property type="protein sequence ID" value="SLN30093.1"/>
    <property type="molecule type" value="Genomic_DNA"/>
</dbReference>
<gene>
    <name evidence="3" type="ORF">ROJ8625_01349</name>
</gene>
<dbReference type="SUPFAM" id="SSF47413">
    <property type="entry name" value="lambda repressor-like DNA-binding domains"/>
    <property type="match status" value="1"/>
</dbReference>
<dbReference type="GO" id="GO:0003700">
    <property type="term" value="F:DNA-binding transcription factor activity"/>
    <property type="evidence" value="ECO:0007669"/>
    <property type="project" value="TreeGrafter"/>
</dbReference>
<dbReference type="SMART" id="SM00530">
    <property type="entry name" value="HTH_XRE"/>
    <property type="match status" value="1"/>
</dbReference>
<keyword evidence="1" id="KW-0238">DNA-binding</keyword>
<proteinExistence type="predicted"/>
<dbReference type="RefSeq" id="WP_159456732.1">
    <property type="nucleotide sequence ID" value="NZ_FWFK01000002.1"/>
</dbReference>
<dbReference type="OrthoDB" id="9797172at2"/>
<dbReference type="CDD" id="cd00093">
    <property type="entry name" value="HTH_XRE"/>
    <property type="match status" value="1"/>
</dbReference>
<dbReference type="Gene3D" id="1.10.260.40">
    <property type="entry name" value="lambda repressor-like DNA-binding domains"/>
    <property type="match status" value="1"/>
</dbReference>
<keyword evidence="4" id="KW-1185">Reference proteome</keyword>
<dbReference type="PANTHER" id="PTHR46797">
    <property type="entry name" value="HTH-TYPE TRANSCRIPTIONAL REGULATOR"/>
    <property type="match status" value="1"/>
</dbReference>
<name>A0A1X6YSF7_9RHOB</name>
<dbReference type="Pfam" id="PF01381">
    <property type="entry name" value="HTH_3"/>
    <property type="match status" value="1"/>
</dbReference>
<dbReference type="InterPro" id="IPR010982">
    <property type="entry name" value="Lambda_DNA-bd_dom_sf"/>
</dbReference>
<evidence type="ECO:0000313" key="4">
    <source>
        <dbReference type="Proteomes" id="UP000193570"/>
    </source>
</evidence>
<dbReference type="PROSITE" id="PS50943">
    <property type="entry name" value="HTH_CROC1"/>
    <property type="match status" value="1"/>
</dbReference>
<dbReference type="GO" id="GO:0005829">
    <property type="term" value="C:cytosol"/>
    <property type="evidence" value="ECO:0007669"/>
    <property type="project" value="TreeGrafter"/>
</dbReference>
<dbReference type="PANTHER" id="PTHR46797:SF1">
    <property type="entry name" value="METHYLPHOSPHONATE SYNTHASE"/>
    <property type="match status" value="1"/>
</dbReference>
<evidence type="ECO:0000313" key="3">
    <source>
        <dbReference type="EMBL" id="SLN30093.1"/>
    </source>
</evidence>
<dbReference type="AlphaFoldDB" id="A0A1X6YSF7"/>
<dbReference type="GO" id="GO:0003677">
    <property type="term" value="F:DNA binding"/>
    <property type="evidence" value="ECO:0007669"/>
    <property type="project" value="UniProtKB-KW"/>
</dbReference>
<dbReference type="InterPro" id="IPR001387">
    <property type="entry name" value="Cro/C1-type_HTH"/>
</dbReference>
<accession>A0A1X6YSF7</accession>
<evidence type="ECO:0000256" key="1">
    <source>
        <dbReference type="ARBA" id="ARBA00023125"/>
    </source>
</evidence>
<sequence>MNSVDKCIGARVRAQRQARGLTQRDLGERLGVRFQQIQKYESGQNRISAAQMWRIASVLDVSITHFFEKLEIETPDDAAERTTPPLTPSQTRELASIFTNLDTSQREAVMAFLRSLATGKENVTPS</sequence>
<organism evidence="3 4">
    <name type="scientific">Roseivivax jejudonensis</name>
    <dbReference type="NCBI Taxonomy" id="1529041"/>
    <lineage>
        <taxon>Bacteria</taxon>
        <taxon>Pseudomonadati</taxon>
        <taxon>Pseudomonadota</taxon>
        <taxon>Alphaproteobacteria</taxon>
        <taxon>Rhodobacterales</taxon>
        <taxon>Roseobacteraceae</taxon>
        <taxon>Roseivivax</taxon>
    </lineage>
</organism>
<evidence type="ECO:0000259" key="2">
    <source>
        <dbReference type="PROSITE" id="PS50943"/>
    </source>
</evidence>
<protein>
    <submittedName>
        <fullName evidence="3">Transcriptional repressor DicA</fullName>
    </submittedName>
</protein>
<feature type="domain" description="HTH cro/C1-type" evidence="2">
    <location>
        <begin position="12"/>
        <end position="66"/>
    </location>
</feature>